<evidence type="ECO:0000313" key="1">
    <source>
        <dbReference type="EMBL" id="MBD3324337.1"/>
    </source>
</evidence>
<protein>
    <submittedName>
        <fullName evidence="1">Uncharacterized protein</fullName>
    </submittedName>
</protein>
<proteinExistence type="predicted"/>
<sequence>VGIDRFLTTGDASVISNLTTENIRPILKETEGQDSHAQHLRKMAQTIFEFAQNSATCRGKELPKAALAVQENIEQAIHSSDHLVKPLKPLLEKMQARFQGYQHHQDLLNIFHVIKWCREHNLIQQGLTLLEESLITHLCHKVGFNADNLQQRHAISGAISFIAQKSPDGMSGGKEKDSLRAEDVIEIITPHIPSREFVKTFERLRSARNDINHGGYSANYKKAKDFQKTFDKVLTEFEKQLSS</sequence>
<name>A0A9D5JUU8_9BACT</name>
<dbReference type="Proteomes" id="UP000649604">
    <property type="component" value="Unassembled WGS sequence"/>
</dbReference>
<accession>A0A9D5JUU8</accession>
<evidence type="ECO:0000313" key="2">
    <source>
        <dbReference type="Proteomes" id="UP000649604"/>
    </source>
</evidence>
<dbReference type="AlphaFoldDB" id="A0A9D5JUU8"/>
<gene>
    <name evidence="1" type="ORF">GF339_07110</name>
</gene>
<reference evidence="1" key="1">
    <citation type="submission" date="2019-11" db="EMBL/GenBank/DDBJ databases">
        <title>Microbial mats filling the niche in hypersaline microbial mats.</title>
        <authorList>
            <person name="Wong H.L."/>
            <person name="Macleod F.I."/>
            <person name="White R.A. III"/>
            <person name="Burns B.P."/>
        </authorList>
    </citation>
    <scope>NUCLEOTIDE SEQUENCE</scope>
    <source>
        <strain evidence="1">Rbin_158</strain>
    </source>
</reference>
<dbReference type="EMBL" id="WJJP01000220">
    <property type="protein sequence ID" value="MBD3324337.1"/>
    <property type="molecule type" value="Genomic_DNA"/>
</dbReference>
<feature type="non-terminal residue" evidence="1">
    <location>
        <position position="1"/>
    </location>
</feature>
<organism evidence="1 2">
    <name type="scientific">candidate division KSB3 bacterium</name>
    <dbReference type="NCBI Taxonomy" id="2044937"/>
    <lineage>
        <taxon>Bacteria</taxon>
        <taxon>candidate division KSB3</taxon>
    </lineage>
</organism>
<comment type="caution">
    <text evidence="1">The sequence shown here is derived from an EMBL/GenBank/DDBJ whole genome shotgun (WGS) entry which is preliminary data.</text>
</comment>